<organism evidence="1">
    <name type="scientific">bioreactor metagenome</name>
    <dbReference type="NCBI Taxonomy" id="1076179"/>
    <lineage>
        <taxon>unclassified sequences</taxon>
        <taxon>metagenomes</taxon>
        <taxon>ecological metagenomes</taxon>
    </lineage>
</organism>
<accession>A0A644XT06</accession>
<sequence length="142" mass="15404">MNAHAARAVYARNLKHRVVGHLRGGGVRAGHAIADVAAEGADVPQLRAADGIRGFAEHGHVFLQHRTLGCVGKARHGANAQRAVGIDGDFAQFVELIETDELRARELAFAHFNQNVAAACNQDGRRMRLHEFHGVLNARCFV</sequence>
<protein>
    <submittedName>
        <fullName evidence="1">Uncharacterized protein</fullName>
    </submittedName>
</protein>
<proteinExistence type="predicted"/>
<name>A0A644XT06_9ZZZZ</name>
<dbReference type="AlphaFoldDB" id="A0A644XT06"/>
<evidence type="ECO:0000313" key="1">
    <source>
        <dbReference type="EMBL" id="MPM19285.1"/>
    </source>
</evidence>
<reference evidence="1" key="1">
    <citation type="submission" date="2019-08" db="EMBL/GenBank/DDBJ databases">
        <authorList>
            <person name="Kucharzyk K."/>
            <person name="Murdoch R.W."/>
            <person name="Higgins S."/>
            <person name="Loffler F."/>
        </authorList>
    </citation>
    <scope>NUCLEOTIDE SEQUENCE</scope>
</reference>
<comment type="caution">
    <text evidence="1">The sequence shown here is derived from an EMBL/GenBank/DDBJ whole genome shotgun (WGS) entry which is preliminary data.</text>
</comment>
<gene>
    <name evidence="1" type="ORF">SDC9_65706</name>
</gene>
<dbReference type="EMBL" id="VSSQ01003147">
    <property type="protein sequence ID" value="MPM19285.1"/>
    <property type="molecule type" value="Genomic_DNA"/>
</dbReference>